<dbReference type="AlphaFoldDB" id="A0A7T3A8E7"/>
<dbReference type="EMBL" id="CP065713">
    <property type="protein sequence ID" value="QPT07886.1"/>
    <property type="molecule type" value="Genomic_DNA"/>
</dbReference>
<evidence type="ECO:0000313" key="1">
    <source>
        <dbReference type="EMBL" id="QPT07886.1"/>
    </source>
</evidence>
<dbReference type="Proteomes" id="UP000594836">
    <property type="component" value="Chromosome"/>
</dbReference>
<protein>
    <submittedName>
        <fullName evidence="1">Uncharacterized protein</fullName>
    </submittedName>
</protein>
<accession>A0A7T3A8E7</accession>
<proteinExistence type="predicted"/>
<evidence type="ECO:0000313" key="2">
    <source>
        <dbReference type="Proteomes" id="UP000594836"/>
    </source>
</evidence>
<reference evidence="1 2" key="1">
    <citation type="submission" date="2020-12" db="EMBL/GenBank/DDBJ databases">
        <title>FDA dAtabase for Regulatory Grade micrObial Sequences (FDA-ARGOS): Supporting development and validation of Infectious Disease Dx tests.</title>
        <authorList>
            <person name="Sproer C."/>
            <person name="Gronow S."/>
            <person name="Severitt S."/>
            <person name="Schroder I."/>
            <person name="Tallon L."/>
            <person name="Sadzewicz L."/>
            <person name="Zhao X."/>
            <person name="Boylan J."/>
            <person name="Ott S."/>
            <person name="Bowen H."/>
            <person name="Vavikolanu K."/>
            <person name="Mehta A."/>
            <person name="Aluvathingal J."/>
            <person name="Nadendla S."/>
            <person name="Lowell S."/>
            <person name="Myers T."/>
            <person name="Yan Y."/>
            <person name="Sichtig H."/>
        </authorList>
    </citation>
    <scope>NUCLEOTIDE SEQUENCE [LARGE SCALE GENOMIC DNA]</scope>
    <source>
        <strain evidence="1 2">FDAARGOS_881</strain>
    </source>
</reference>
<sequence length="68" mass="7638">MAEIWIGDDKVGDWTGSSQPAVGDELPIDLDGEEYHAKVLRVFKRHSKNTAPTDVIVIDDPRPMPFIF</sequence>
<organism evidence="1 2">
    <name type="scientific">Sphingomonas paucimobilis</name>
    <name type="common">Pseudomonas paucimobilis</name>
    <dbReference type="NCBI Taxonomy" id="13689"/>
    <lineage>
        <taxon>Bacteria</taxon>
        <taxon>Pseudomonadati</taxon>
        <taxon>Pseudomonadota</taxon>
        <taxon>Alphaproteobacteria</taxon>
        <taxon>Sphingomonadales</taxon>
        <taxon>Sphingomonadaceae</taxon>
        <taxon>Sphingomonas</taxon>
    </lineage>
</organism>
<name>A0A7T3A8E7_SPHPI</name>
<dbReference type="RefSeq" id="WP_047866941.1">
    <property type="nucleotide sequence ID" value="NZ_AP023323.1"/>
</dbReference>
<gene>
    <name evidence="1" type="ORF">I6G38_13990</name>
</gene>